<dbReference type="PANTHER" id="PTHR26453">
    <property type="entry name" value="OLFACTORY RECEPTOR"/>
    <property type="match status" value="1"/>
</dbReference>
<proteinExistence type="inferred from homology"/>
<dbReference type="PRINTS" id="PR00237">
    <property type="entry name" value="GPCRRHODOPSN"/>
</dbReference>
<organism evidence="12 13">
    <name type="scientific">Microcaecilia unicolor</name>
    <dbReference type="NCBI Taxonomy" id="1415580"/>
    <lineage>
        <taxon>Eukaryota</taxon>
        <taxon>Metazoa</taxon>
        <taxon>Chordata</taxon>
        <taxon>Craniata</taxon>
        <taxon>Vertebrata</taxon>
        <taxon>Euteleostomi</taxon>
        <taxon>Amphibia</taxon>
        <taxon>Gymnophiona</taxon>
        <taxon>Siphonopidae</taxon>
        <taxon>Microcaecilia</taxon>
    </lineage>
</organism>
<keyword evidence="7 10" id="KW-0472">Membrane</keyword>
<name>A0A6P7WN40_9AMPH</name>
<dbReference type="GO" id="GO:0004984">
    <property type="term" value="F:olfactory receptor activity"/>
    <property type="evidence" value="ECO:0007669"/>
    <property type="project" value="InterPro"/>
</dbReference>
<evidence type="ECO:0000256" key="2">
    <source>
        <dbReference type="ARBA" id="ARBA00022475"/>
    </source>
</evidence>
<keyword evidence="9" id="KW-0297">G-protein coupled receptor</keyword>
<dbReference type="GeneID" id="115457182"/>
<keyword evidence="3 10" id="KW-0716">Sensory transduction</keyword>
<feature type="transmembrane region" description="Helical" evidence="10">
    <location>
        <begin position="242"/>
        <end position="261"/>
    </location>
</feature>
<dbReference type="InterPro" id="IPR000276">
    <property type="entry name" value="GPCR_Rhodpsn"/>
</dbReference>
<feature type="transmembrane region" description="Helical" evidence="10">
    <location>
        <begin position="26"/>
        <end position="49"/>
    </location>
</feature>
<dbReference type="FunFam" id="1.20.1070.10:FF:000001">
    <property type="entry name" value="Olfactory receptor"/>
    <property type="match status" value="1"/>
</dbReference>
<dbReference type="KEGG" id="muo:115457182"/>
<dbReference type="Gene3D" id="1.20.1070.10">
    <property type="entry name" value="Rhodopsin 7-helix transmembrane proteins"/>
    <property type="match status" value="1"/>
</dbReference>
<dbReference type="PRINTS" id="PR00245">
    <property type="entry name" value="OLFACTORYR"/>
</dbReference>
<dbReference type="InterPro" id="IPR017452">
    <property type="entry name" value="GPCR_Rhodpsn_7TM"/>
</dbReference>
<keyword evidence="4 9" id="KW-0812">Transmembrane</keyword>
<keyword evidence="12" id="KW-1185">Reference proteome</keyword>
<keyword evidence="2 10" id="KW-1003">Cell membrane</keyword>
<dbReference type="PROSITE" id="PS50262">
    <property type="entry name" value="G_PROTEIN_RECEP_F1_2"/>
    <property type="match status" value="1"/>
</dbReference>
<protein>
    <recommendedName>
        <fullName evidence="10">Olfactory receptor</fullName>
    </recommendedName>
</protein>
<feature type="transmembrane region" description="Helical" evidence="10">
    <location>
        <begin position="273"/>
        <end position="292"/>
    </location>
</feature>
<evidence type="ECO:0000256" key="6">
    <source>
        <dbReference type="ARBA" id="ARBA00022989"/>
    </source>
</evidence>
<evidence type="ECO:0000256" key="3">
    <source>
        <dbReference type="ARBA" id="ARBA00022606"/>
    </source>
</evidence>
<feature type="transmembrane region" description="Helical" evidence="10">
    <location>
        <begin position="141"/>
        <end position="164"/>
    </location>
</feature>
<feature type="transmembrane region" description="Helical" evidence="10">
    <location>
        <begin position="199"/>
        <end position="221"/>
    </location>
</feature>
<dbReference type="InterPro" id="IPR000725">
    <property type="entry name" value="Olfact_rcpt"/>
</dbReference>
<evidence type="ECO:0000256" key="10">
    <source>
        <dbReference type="RuleBase" id="RU363047"/>
    </source>
</evidence>
<evidence type="ECO:0000256" key="8">
    <source>
        <dbReference type="ARBA" id="ARBA00023224"/>
    </source>
</evidence>
<keyword evidence="9" id="KW-0675">Receptor</keyword>
<evidence type="ECO:0000313" key="12">
    <source>
        <dbReference type="Proteomes" id="UP000515156"/>
    </source>
</evidence>
<evidence type="ECO:0000256" key="5">
    <source>
        <dbReference type="ARBA" id="ARBA00022725"/>
    </source>
</evidence>
<gene>
    <name evidence="13" type="primary">LOC115457182</name>
</gene>
<evidence type="ECO:0000259" key="11">
    <source>
        <dbReference type="PROSITE" id="PS50262"/>
    </source>
</evidence>
<dbReference type="FunCoup" id="A0A6P7WN40">
    <property type="interactions" value="406"/>
</dbReference>
<keyword evidence="8 9" id="KW-0807">Transducer</keyword>
<accession>A0A6P7WN40</accession>
<evidence type="ECO:0000256" key="9">
    <source>
        <dbReference type="RuleBase" id="RU000688"/>
    </source>
</evidence>
<comment type="subcellular location">
    <subcellularLocation>
        <location evidence="1 10">Cell membrane</location>
        <topology evidence="1 10">Multi-pass membrane protein</topology>
    </subcellularLocation>
</comment>
<keyword evidence="6 10" id="KW-1133">Transmembrane helix</keyword>
<dbReference type="AlphaFoldDB" id="A0A6P7WN40"/>
<evidence type="ECO:0000256" key="1">
    <source>
        <dbReference type="ARBA" id="ARBA00004651"/>
    </source>
</evidence>
<dbReference type="CDD" id="cd15225">
    <property type="entry name" value="7tmA_OR10A-like"/>
    <property type="match status" value="1"/>
</dbReference>
<feature type="transmembrane region" description="Helical" evidence="10">
    <location>
        <begin position="61"/>
        <end position="81"/>
    </location>
</feature>
<evidence type="ECO:0000313" key="13">
    <source>
        <dbReference type="RefSeq" id="XP_030042466.1"/>
    </source>
</evidence>
<dbReference type="Pfam" id="PF13853">
    <property type="entry name" value="7tm_4"/>
    <property type="match status" value="1"/>
</dbReference>
<dbReference type="RefSeq" id="XP_030042466.1">
    <property type="nucleotide sequence ID" value="XM_030186606.1"/>
</dbReference>
<dbReference type="Proteomes" id="UP000515156">
    <property type="component" value="Chromosome 14"/>
</dbReference>
<dbReference type="InParanoid" id="A0A6P7WN40"/>
<sequence>MTRVNQSHITEFILLGFSTTPELQPLLFAFFLIIYLATLMGNAVIIVTVTMDALLHTPMYFFLRNLSLLEICYTSITLPKMLSNFLIQDRSISFVGCATQLYFFCSLGTSECFFLAVMAYDRYIAICDPLRYPLIISRRRCTLLAAGSWAAGLLLSLGQISFVFSLPYCGPNIIDHFFCDILPVLKLACADILMNEVAILLYSFLVIPVPFILILISYARIITSILKIHSVEGRWKAFSTCSSHLTSVSLFYGTATITYLRTKSNHSQESDKALALLYSVLTPMLNPIIYTLRNKEFKRSLKKLMERKKGS</sequence>
<comment type="similarity">
    <text evidence="9">Belongs to the G-protein coupled receptor 1 family.</text>
</comment>
<keyword evidence="5 10" id="KW-0552">Olfaction</keyword>
<evidence type="ECO:0000256" key="4">
    <source>
        <dbReference type="ARBA" id="ARBA00022692"/>
    </source>
</evidence>
<reference evidence="13" key="1">
    <citation type="submission" date="2025-08" db="UniProtKB">
        <authorList>
            <consortium name="RefSeq"/>
        </authorList>
    </citation>
    <scope>IDENTIFICATION</scope>
</reference>
<feature type="domain" description="G-protein coupled receptors family 1 profile" evidence="11">
    <location>
        <begin position="41"/>
        <end position="290"/>
    </location>
</feature>
<dbReference type="GO" id="GO:0005886">
    <property type="term" value="C:plasma membrane"/>
    <property type="evidence" value="ECO:0007669"/>
    <property type="project" value="UniProtKB-SubCell"/>
</dbReference>
<dbReference type="GO" id="GO:0004930">
    <property type="term" value="F:G protein-coupled receptor activity"/>
    <property type="evidence" value="ECO:0007669"/>
    <property type="project" value="UniProtKB-KW"/>
</dbReference>
<dbReference type="OrthoDB" id="9975554at2759"/>
<feature type="transmembrane region" description="Helical" evidence="10">
    <location>
        <begin position="101"/>
        <end position="120"/>
    </location>
</feature>
<dbReference type="SUPFAM" id="SSF81321">
    <property type="entry name" value="Family A G protein-coupled receptor-like"/>
    <property type="match status" value="1"/>
</dbReference>
<dbReference type="PROSITE" id="PS00237">
    <property type="entry name" value="G_PROTEIN_RECEP_F1_1"/>
    <property type="match status" value="1"/>
</dbReference>
<evidence type="ECO:0000256" key="7">
    <source>
        <dbReference type="ARBA" id="ARBA00023136"/>
    </source>
</evidence>